<keyword evidence="2" id="KW-1185">Reference proteome</keyword>
<sequence>MAGKEDVPPASASKKRSAFAIIGSPLQRHRRPLAKLPPGEYDPQLCVPRATNIHSYLWFRETVQMKNVSASMRETVQMKNVSASMRGIFVDWFVEVADGFCAFPVFSWL</sequence>
<comment type="caution">
    <text evidence="1">The sequence shown here is derived from an EMBL/GenBank/DDBJ whole genome shotgun (WGS) entry which is preliminary data.</text>
</comment>
<protein>
    <submittedName>
        <fullName evidence="1">Uncharacterized protein</fullName>
    </submittedName>
</protein>
<evidence type="ECO:0000313" key="2">
    <source>
        <dbReference type="Proteomes" id="UP001412067"/>
    </source>
</evidence>
<dbReference type="EMBL" id="JBBWWR010000011">
    <property type="protein sequence ID" value="KAK8959973.1"/>
    <property type="molecule type" value="Genomic_DNA"/>
</dbReference>
<reference evidence="1 2" key="1">
    <citation type="journal article" date="2022" name="Nat. Plants">
        <title>Genomes of leafy and leafless Platanthera orchids illuminate the evolution of mycoheterotrophy.</title>
        <authorList>
            <person name="Li M.H."/>
            <person name="Liu K.W."/>
            <person name="Li Z."/>
            <person name="Lu H.C."/>
            <person name="Ye Q.L."/>
            <person name="Zhang D."/>
            <person name="Wang J.Y."/>
            <person name="Li Y.F."/>
            <person name="Zhong Z.M."/>
            <person name="Liu X."/>
            <person name="Yu X."/>
            <person name="Liu D.K."/>
            <person name="Tu X.D."/>
            <person name="Liu B."/>
            <person name="Hao Y."/>
            <person name="Liao X.Y."/>
            <person name="Jiang Y.T."/>
            <person name="Sun W.H."/>
            <person name="Chen J."/>
            <person name="Chen Y.Q."/>
            <person name="Ai Y."/>
            <person name="Zhai J.W."/>
            <person name="Wu S.S."/>
            <person name="Zhou Z."/>
            <person name="Hsiao Y.Y."/>
            <person name="Wu W.L."/>
            <person name="Chen Y.Y."/>
            <person name="Lin Y.F."/>
            <person name="Hsu J.L."/>
            <person name="Li C.Y."/>
            <person name="Wang Z.W."/>
            <person name="Zhao X."/>
            <person name="Zhong W.Y."/>
            <person name="Ma X.K."/>
            <person name="Ma L."/>
            <person name="Huang J."/>
            <person name="Chen G.Z."/>
            <person name="Huang M.Z."/>
            <person name="Huang L."/>
            <person name="Peng D.H."/>
            <person name="Luo Y.B."/>
            <person name="Zou S.Q."/>
            <person name="Chen S.P."/>
            <person name="Lan S."/>
            <person name="Tsai W.C."/>
            <person name="Van de Peer Y."/>
            <person name="Liu Z.J."/>
        </authorList>
    </citation>
    <scope>NUCLEOTIDE SEQUENCE [LARGE SCALE GENOMIC DNA]</scope>
    <source>
        <strain evidence="1">Lor288</strain>
    </source>
</reference>
<proteinExistence type="predicted"/>
<gene>
    <name evidence="1" type="ORF">KSP40_PGU011099</name>
</gene>
<dbReference type="Proteomes" id="UP001412067">
    <property type="component" value="Unassembled WGS sequence"/>
</dbReference>
<organism evidence="1 2">
    <name type="scientific">Platanthera guangdongensis</name>
    <dbReference type="NCBI Taxonomy" id="2320717"/>
    <lineage>
        <taxon>Eukaryota</taxon>
        <taxon>Viridiplantae</taxon>
        <taxon>Streptophyta</taxon>
        <taxon>Embryophyta</taxon>
        <taxon>Tracheophyta</taxon>
        <taxon>Spermatophyta</taxon>
        <taxon>Magnoliopsida</taxon>
        <taxon>Liliopsida</taxon>
        <taxon>Asparagales</taxon>
        <taxon>Orchidaceae</taxon>
        <taxon>Orchidoideae</taxon>
        <taxon>Orchideae</taxon>
        <taxon>Orchidinae</taxon>
        <taxon>Platanthera</taxon>
    </lineage>
</organism>
<evidence type="ECO:0000313" key="1">
    <source>
        <dbReference type="EMBL" id="KAK8959973.1"/>
    </source>
</evidence>
<name>A0ABR2M7G6_9ASPA</name>
<accession>A0ABR2M7G6</accession>